<feature type="signal peptide" evidence="1">
    <location>
        <begin position="1"/>
        <end position="21"/>
    </location>
</feature>
<organism evidence="2 3">
    <name type="scientific">Symbiochloris irregularis</name>
    <dbReference type="NCBI Taxonomy" id="706552"/>
    <lineage>
        <taxon>Eukaryota</taxon>
        <taxon>Viridiplantae</taxon>
        <taxon>Chlorophyta</taxon>
        <taxon>core chlorophytes</taxon>
        <taxon>Trebouxiophyceae</taxon>
        <taxon>Trebouxiales</taxon>
        <taxon>Trebouxiaceae</taxon>
        <taxon>Symbiochloris</taxon>
    </lineage>
</organism>
<sequence>MSIRLLVVSLFFFRSFAMGQAQSCTTSTAPPVWSAEALREAEEALTNQLSVLFVLDPNFVLCWQQITVDAFTNSTLLPWLHGLRDELTVTDYSPGEGLKYDQAISPYNPVEPAVDGQASFRELVQQVWNDKNATIQLPTNLITVYQLSMAQIAVSTVLPGSQDRQKEQGSLTIPPSRIRVTTMRSFWQVVEQAAISRQLSTPPRWDAQPELVRSIKGSVVILPRLVTQLHNYMRVDAADESSRRILAMGTEHVLHLLQIFVDLAGVSTVPSLQEYPILPDKEQLQGFYQSYYDKDPAGRTPPIPTVFVRPPMSKPAQQVLCHSSLHIPAPALIDDIMFQIFSGTVELERSVKKGDALRDLDEVTVASQEGPHNKIMFHFALKRMFSESAVGVTFFKLPMEVITAAGEAPAEDCIFEGRPCWRAGPPIAIHDSEFELLPEENFTDRQLVMTQPYLQASAHKVANGSCGEAWMLQPKIKNMASLEYRVYLIGGASAQPGDEIVVYTPAVLGDEGGISMFNLTLPPGHFWSDVITPPSGPKLKETIESPPSPDAVYPEDRRPWPAPALYDQILKAGLDGARALAAHEHGKLQLASQAYIRIDVVLATWEKDGELQTLPIVSEMDWFNSAMAVYDGWKIALSHLEALRASRNVLKDGQDVCPTLNSSGNAMKAAGNNTVLVSQQPEPVGFGEMFAASAADSV</sequence>
<reference evidence="2 3" key="1">
    <citation type="journal article" date="2024" name="Nat. Commun.">
        <title>Phylogenomics reveals the evolutionary origins of lichenization in chlorophyte algae.</title>
        <authorList>
            <person name="Puginier C."/>
            <person name="Libourel C."/>
            <person name="Otte J."/>
            <person name="Skaloud P."/>
            <person name="Haon M."/>
            <person name="Grisel S."/>
            <person name="Petersen M."/>
            <person name="Berrin J.G."/>
            <person name="Delaux P.M."/>
            <person name="Dal Grande F."/>
            <person name="Keller J."/>
        </authorList>
    </citation>
    <scope>NUCLEOTIDE SEQUENCE [LARGE SCALE GENOMIC DNA]</scope>
    <source>
        <strain evidence="2 3">SAG 2036</strain>
    </source>
</reference>
<evidence type="ECO:0000313" key="2">
    <source>
        <dbReference type="EMBL" id="KAK9806624.1"/>
    </source>
</evidence>
<comment type="caution">
    <text evidence="2">The sequence shown here is derived from an EMBL/GenBank/DDBJ whole genome shotgun (WGS) entry which is preliminary data.</text>
</comment>
<keyword evidence="1" id="KW-0732">Signal</keyword>
<dbReference type="AlphaFoldDB" id="A0AAW1PFL8"/>
<keyword evidence="3" id="KW-1185">Reference proteome</keyword>
<gene>
    <name evidence="2" type="ORF">WJX73_001273</name>
</gene>
<evidence type="ECO:0000313" key="3">
    <source>
        <dbReference type="Proteomes" id="UP001465755"/>
    </source>
</evidence>
<feature type="chain" id="PRO_5043676891" evidence="1">
    <location>
        <begin position="22"/>
        <end position="698"/>
    </location>
</feature>
<proteinExistence type="predicted"/>
<name>A0AAW1PFL8_9CHLO</name>
<evidence type="ECO:0000256" key="1">
    <source>
        <dbReference type="SAM" id="SignalP"/>
    </source>
</evidence>
<dbReference type="EMBL" id="JALJOQ010000035">
    <property type="protein sequence ID" value="KAK9806624.1"/>
    <property type="molecule type" value="Genomic_DNA"/>
</dbReference>
<dbReference type="Proteomes" id="UP001465755">
    <property type="component" value="Unassembled WGS sequence"/>
</dbReference>
<accession>A0AAW1PFL8</accession>
<protein>
    <submittedName>
        <fullName evidence="2">Uncharacterized protein</fullName>
    </submittedName>
</protein>